<protein>
    <submittedName>
        <fullName evidence="2">RidA family protein</fullName>
    </submittedName>
</protein>
<dbReference type="CDD" id="cd00448">
    <property type="entry name" value="YjgF_YER057c_UK114_family"/>
    <property type="match status" value="1"/>
</dbReference>
<proteinExistence type="inferred from homology"/>
<evidence type="ECO:0000313" key="2">
    <source>
        <dbReference type="EMBL" id="TNJ65547.1"/>
    </source>
</evidence>
<comment type="caution">
    <text evidence="2">The sequence shown here is derived from an EMBL/GenBank/DDBJ whole genome shotgun (WGS) entry which is preliminary data.</text>
</comment>
<dbReference type="GO" id="GO:0005829">
    <property type="term" value="C:cytosol"/>
    <property type="evidence" value="ECO:0007669"/>
    <property type="project" value="TreeGrafter"/>
</dbReference>
<dbReference type="GO" id="GO:0019239">
    <property type="term" value="F:deaminase activity"/>
    <property type="evidence" value="ECO:0007669"/>
    <property type="project" value="TreeGrafter"/>
</dbReference>
<dbReference type="EMBL" id="VDCQ01000018">
    <property type="protein sequence ID" value="TNJ65547.1"/>
    <property type="molecule type" value="Genomic_DNA"/>
</dbReference>
<organism evidence="2 3">
    <name type="scientific">Paenibacillus hemerocallicola</name>
    <dbReference type="NCBI Taxonomy" id="1172614"/>
    <lineage>
        <taxon>Bacteria</taxon>
        <taxon>Bacillati</taxon>
        <taxon>Bacillota</taxon>
        <taxon>Bacilli</taxon>
        <taxon>Bacillales</taxon>
        <taxon>Paenibacillaceae</taxon>
        <taxon>Paenibacillus</taxon>
    </lineage>
</organism>
<reference evidence="2 3" key="1">
    <citation type="submission" date="2019-05" db="EMBL/GenBank/DDBJ databases">
        <title>We sequenced the genome of Paenibacillus hemerocallicola KCTC 33185 for further insight into its adaptation and study the phylogeny of Paenibacillus.</title>
        <authorList>
            <person name="Narsing Rao M.P."/>
        </authorList>
    </citation>
    <scope>NUCLEOTIDE SEQUENCE [LARGE SCALE GENOMIC DNA]</scope>
    <source>
        <strain evidence="2 3">KCTC 33185</strain>
    </source>
</reference>
<accession>A0A5C4TAS1</accession>
<keyword evidence="3" id="KW-1185">Reference proteome</keyword>
<dbReference type="InterPro" id="IPR006175">
    <property type="entry name" value="YjgF/YER057c/UK114"/>
</dbReference>
<dbReference type="PANTHER" id="PTHR11803:SF58">
    <property type="entry name" value="PROTEIN HMF1-RELATED"/>
    <property type="match status" value="1"/>
</dbReference>
<dbReference type="InterPro" id="IPR035959">
    <property type="entry name" value="RutC-like_sf"/>
</dbReference>
<evidence type="ECO:0000313" key="3">
    <source>
        <dbReference type="Proteomes" id="UP000307943"/>
    </source>
</evidence>
<dbReference type="Gene3D" id="3.30.1330.40">
    <property type="entry name" value="RutC-like"/>
    <property type="match status" value="1"/>
</dbReference>
<dbReference type="AlphaFoldDB" id="A0A5C4TAS1"/>
<dbReference type="SUPFAM" id="SSF55298">
    <property type="entry name" value="YjgF-like"/>
    <property type="match status" value="1"/>
</dbReference>
<sequence length="134" mass="15113">MEERNRNEPSPERVLQQPPFSTAVRSGSTVYVSGQGGIDLRRKAVAGPDLKTQVEFTMRNLEQALAKADLTLADVVQATVYLSDRSLYASFNELYRSYFSQPYPARTVVYCELNYDLLVEIDVIATTVGDKTYY</sequence>
<dbReference type="PANTHER" id="PTHR11803">
    <property type="entry name" value="2-IMINOBUTANOATE/2-IMINOPROPANOATE DEAMINASE RIDA"/>
    <property type="match status" value="1"/>
</dbReference>
<evidence type="ECO:0000256" key="1">
    <source>
        <dbReference type="ARBA" id="ARBA00010552"/>
    </source>
</evidence>
<dbReference type="OrthoDB" id="9803101at2"/>
<comment type="similarity">
    <text evidence="1">Belongs to the RutC family.</text>
</comment>
<dbReference type="Pfam" id="PF01042">
    <property type="entry name" value="Ribonuc_L-PSP"/>
    <property type="match status" value="1"/>
</dbReference>
<dbReference type="Proteomes" id="UP000307943">
    <property type="component" value="Unassembled WGS sequence"/>
</dbReference>
<name>A0A5C4TAS1_9BACL</name>
<gene>
    <name evidence="2" type="ORF">FE784_15010</name>
</gene>